<evidence type="ECO:0000256" key="1">
    <source>
        <dbReference type="SAM" id="MobiDB-lite"/>
    </source>
</evidence>
<name>A0A0C2YBM3_HEBCY</name>
<dbReference type="AlphaFoldDB" id="A0A0C2YBM3"/>
<dbReference type="EMBL" id="KN831791">
    <property type="protein sequence ID" value="KIM38417.1"/>
    <property type="molecule type" value="Genomic_DNA"/>
</dbReference>
<accession>A0A0C2YBM3</accession>
<evidence type="ECO:0000313" key="3">
    <source>
        <dbReference type="Proteomes" id="UP000053424"/>
    </source>
</evidence>
<dbReference type="Proteomes" id="UP000053424">
    <property type="component" value="Unassembled WGS sequence"/>
</dbReference>
<gene>
    <name evidence="2" type="ORF">M413DRAFT_245965</name>
</gene>
<keyword evidence="3" id="KW-1185">Reference proteome</keyword>
<dbReference type="HOGENOM" id="CLU_2158729_0_0_1"/>
<feature type="region of interest" description="Disordered" evidence="1">
    <location>
        <begin position="12"/>
        <end position="31"/>
    </location>
</feature>
<reference evidence="2 3" key="1">
    <citation type="submission" date="2014-04" db="EMBL/GenBank/DDBJ databases">
        <authorList>
            <consortium name="DOE Joint Genome Institute"/>
            <person name="Kuo A."/>
            <person name="Gay G."/>
            <person name="Dore J."/>
            <person name="Kohler A."/>
            <person name="Nagy L.G."/>
            <person name="Floudas D."/>
            <person name="Copeland A."/>
            <person name="Barry K.W."/>
            <person name="Cichocki N."/>
            <person name="Veneault-Fourrey C."/>
            <person name="LaButti K."/>
            <person name="Lindquist E.A."/>
            <person name="Lipzen A."/>
            <person name="Lundell T."/>
            <person name="Morin E."/>
            <person name="Murat C."/>
            <person name="Sun H."/>
            <person name="Tunlid A."/>
            <person name="Henrissat B."/>
            <person name="Grigoriev I.V."/>
            <person name="Hibbett D.S."/>
            <person name="Martin F."/>
            <person name="Nordberg H.P."/>
            <person name="Cantor M.N."/>
            <person name="Hua S.X."/>
        </authorList>
    </citation>
    <scope>NUCLEOTIDE SEQUENCE [LARGE SCALE GENOMIC DNA]</scope>
    <source>
        <strain evidence="3">h7</strain>
    </source>
</reference>
<organism evidence="2 3">
    <name type="scientific">Hebeloma cylindrosporum</name>
    <dbReference type="NCBI Taxonomy" id="76867"/>
    <lineage>
        <taxon>Eukaryota</taxon>
        <taxon>Fungi</taxon>
        <taxon>Dikarya</taxon>
        <taxon>Basidiomycota</taxon>
        <taxon>Agaricomycotina</taxon>
        <taxon>Agaricomycetes</taxon>
        <taxon>Agaricomycetidae</taxon>
        <taxon>Agaricales</taxon>
        <taxon>Agaricineae</taxon>
        <taxon>Hymenogastraceae</taxon>
        <taxon>Hebeloma</taxon>
    </lineage>
</organism>
<proteinExistence type="predicted"/>
<protein>
    <submittedName>
        <fullName evidence="2">Uncharacterized protein</fullName>
    </submittedName>
</protein>
<sequence>MLIMRSCNSLAEPVDIQSRPSQSKNKPKTPAHLPPYCIHGNHLLPQLTPNGAVSIIVKPLINITDNKGLLVDEVQIWAKGLNRTNSESEAEFCISPVRIPDSFLQFDVHIV</sequence>
<reference evidence="3" key="2">
    <citation type="submission" date="2015-01" db="EMBL/GenBank/DDBJ databases">
        <title>Evolutionary Origins and Diversification of the Mycorrhizal Mutualists.</title>
        <authorList>
            <consortium name="DOE Joint Genome Institute"/>
            <consortium name="Mycorrhizal Genomics Consortium"/>
            <person name="Kohler A."/>
            <person name="Kuo A."/>
            <person name="Nagy L.G."/>
            <person name="Floudas D."/>
            <person name="Copeland A."/>
            <person name="Barry K.W."/>
            <person name="Cichocki N."/>
            <person name="Veneault-Fourrey C."/>
            <person name="LaButti K."/>
            <person name="Lindquist E.A."/>
            <person name="Lipzen A."/>
            <person name="Lundell T."/>
            <person name="Morin E."/>
            <person name="Murat C."/>
            <person name="Riley R."/>
            <person name="Ohm R."/>
            <person name="Sun H."/>
            <person name="Tunlid A."/>
            <person name="Henrissat B."/>
            <person name="Grigoriev I.V."/>
            <person name="Hibbett D.S."/>
            <person name="Martin F."/>
        </authorList>
    </citation>
    <scope>NUCLEOTIDE SEQUENCE [LARGE SCALE GENOMIC DNA]</scope>
    <source>
        <strain evidence="3">h7</strain>
    </source>
</reference>
<evidence type="ECO:0000313" key="2">
    <source>
        <dbReference type="EMBL" id="KIM38417.1"/>
    </source>
</evidence>